<feature type="region of interest" description="Disordered" evidence="18">
    <location>
        <begin position="504"/>
        <end position="524"/>
    </location>
</feature>
<reference evidence="21 22" key="1">
    <citation type="journal article" date="2008" name="Nature">
        <title>The genome of the model beetle and pest Tribolium castaneum.</title>
        <authorList>
            <consortium name="Tribolium Genome Sequencing Consortium"/>
            <person name="Richards S."/>
            <person name="Gibbs R.A."/>
            <person name="Weinstock G.M."/>
            <person name="Brown S.J."/>
            <person name="Denell R."/>
            <person name="Beeman R.W."/>
            <person name="Gibbs R."/>
            <person name="Beeman R.W."/>
            <person name="Brown S.J."/>
            <person name="Bucher G."/>
            <person name="Friedrich M."/>
            <person name="Grimmelikhuijzen C.J."/>
            <person name="Klingler M."/>
            <person name="Lorenzen M."/>
            <person name="Richards S."/>
            <person name="Roth S."/>
            <person name="Schroder R."/>
            <person name="Tautz D."/>
            <person name="Zdobnov E.M."/>
            <person name="Muzny D."/>
            <person name="Gibbs R.A."/>
            <person name="Weinstock G.M."/>
            <person name="Attaway T."/>
            <person name="Bell S."/>
            <person name="Buhay C.J."/>
            <person name="Chandrabose M.N."/>
            <person name="Chavez D."/>
            <person name="Clerk-Blankenburg K.P."/>
            <person name="Cree A."/>
            <person name="Dao M."/>
            <person name="Davis C."/>
            <person name="Chacko J."/>
            <person name="Dinh H."/>
            <person name="Dugan-Rocha S."/>
            <person name="Fowler G."/>
            <person name="Garner T.T."/>
            <person name="Garnes J."/>
            <person name="Gnirke A."/>
            <person name="Hawes A."/>
            <person name="Hernandez J."/>
            <person name="Hines S."/>
            <person name="Holder M."/>
            <person name="Hume J."/>
            <person name="Jhangiani S.N."/>
            <person name="Joshi V."/>
            <person name="Khan Z.M."/>
            <person name="Jackson L."/>
            <person name="Kovar C."/>
            <person name="Kowis A."/>
            <person name="Lee S."/>
            <person name="Lewis L.R."/>
            <person name="Margolis J."/>
            <person name="Morgan M."/>
            <person name="Nazareth L.V."/>
            <person name="Nguyen N."/>
            <person name="Okwuonu G."/>
            <person name="Parker D."/>
            <person name="Richards S."/>
            <person name="Ruiz S.J."/>
            <person name="Santibanez J."/>
            <person name="Savard J."/>
            <person name="Scherer S.E."/>
            <person name="Schneider B."/>
            <person name="Sodergren E."/>
            <person name="Tautz D."/>
            <person name="Vattahil S."/>
            <person name="Villasana D."/>
            <person name="White C.S."/>
            <person name="Wright R."/>
            <person name="Park Y."/>
            <person name="Beeman R.W."/>
            <person name="Lord J."/>
            <person name="Oppert B."/>
            <person name="Lorenzen M."/>
            <person name="Brown S."/>
            <person name="Wang L."/>
            <person name="Savard J."/>
            <person name="Tautz D."/>
            <person name="Richards S."/>
            <person name="Weinstock G."/>
            <person name="Gibbs R.A."/>
            <person name="Liu Y."/>
            <person name="Worley K."/>
            <person name="Weinstock G."/>
            <person name="Elsik C.G."/>
            <person name="Reese J.T."/>
            <person name="Elhaik E."/>
            <person name="Landan G."/>
            <person name="Graur D."/>
            <person name="Arensburger P."/>
            <person name="Atkinson P."/>
            <person name="Beeman R.W."/>
            <person name="Beidler J."/>
            <person name="Brown S.J."/>
            <person name="Demuth J.P."/>
            <person name="Drury D.W."/>
            <person name="Du Y.Z."/>
            <person name="Fujiwara H."/>
            <person name="Lorenzen M."/>
            <person name="Maselli V."/>
            <person name="Osanai M."/>
            <person name="Park Y."/>
            <person name="Robertson H.M."/>
            <person name="Tu Z."/>
            <person name="Wang J.J."/>
            <person name="Wang S."/>
            <person name="Richards S."/>
            <person name="Song H."/>
            <person name="Zhang L."/>
            <person name="Sodergren E."/>
            <person name="Werner D."/>
            <person name="Stanke M."/>
            <person name="Morgenstern B."/>
            <person name="Solovyev V."/>
            <person name="Kosarev P."/>
            <person name="Brown G."/>
            <person name="Chen H.C."/>
            <person name="Ermolaeva O."/>
            <person name="Hlavina W."/>
            <person name="Kapustin Y."/>
            <person name="Kiryutin B."/>
            <person name="Kitts P."/>
            <person name="Maglott D."/>
            <person name="Pruitt K."/>
            <person name="Sapojnikov V."/>
            <person name="Souvorov A."/>
            <person name="Mackey A.J."/>
            <person name="Waterhouse R.M."/>
            <person name="Wyder S."/>
            <person name="Zdobnov E.M."/>
            <person name="Zdobnov E.M."/>
            <person name="Wyder S."/>
            <person name="Kriventseva E.V."/>
            <person name="Kadowaki T."/>
            <person name="Bork P."/>
            <person name="Aranda M."/>
            <person name="Bao R."/>
            <person name="Beermann A."/>
            <person name="Berns N."/>
            <person name="Bolognesi R."/>
            <person name="Bonneton F."/>
            <person name="Bopp D."/>
            <person name="Brown S.J."/>
            <person name="Bucher G."/>
            <person name="Butts T."/>
            <person name="Chaumot A."/>
            <person name="Denell R.E."/>
            <person name="Ferrier D.E."/>
            <person name="Friedrich M."/>
            <person name="Gordon C.M."/>
            <person name="Jindra M."/>
            <person name="Klingler M."/>
            <person name="Lan Q."/>
            <person name="Lattorff H.M."/>
            <person name="Laudet V."/>
            <person name="von Levetsow C."/>
            <person name="Liu Z."/>
            <person name="Lutz R."/>
            <person name="Lynch J.A."/>
            <person name="da Fonseca R.N."/>
            <person name="Posnien N."/>
            <person name="Reuter R."/>
            <person name="Roth S."/>
            <person name="Savard J."/>
            <person name="Schinko J.B."/>
            <person name="Schmitt C."/>
            <person name="Schoppmeier M."/>
            <person name="Schroder R."/>
            <person name="Shippy T.D."/>
            <person name="Simonnet F."/>
            <person name="Marques-Souza H."/>
            <person name="Tautz D."/>
            <person name="Tomoyasu Y."/>
            <person name="Trauner J."/>
            <person name="Van der Zee M."/>
            <person name="Vervoort M."/>
            <person name="Wittkopp N."/>
            <person name="Wimmer E.A."/>
            <person name="Yang X."/>
            <person name="Jones A.K."/>
            <person name="Sattelle D.B."/>
            <person name="Ebert P.R."/>
            <person name="Nelson D."/>
            <person name="Scott J.G."/>
            <person name="Beeman R.W."/>
            <person name="Muthukrishnan S."/>
            <person name="Kramer K.J."/>
            <person name="Arakane Y."/>
            <person name="Beeman R.W."/>
            <person name="Zhu Q."/>
            <person name="Hogenkamp D."/>
            <person name="Dixit R."/>
            <person name="Oppert B."/>
            <person name="Jiang H."/>
            <person name="Zou Z."/>
            <person name="Marshall J."/>
            <person name="Elpidina E."/>
            <person name="Vinokurov K."/>
            <person name="Oppert C."/>
            <person name="Zou Z."/>
            <person name="Evans J."/>
            <person name="Lu Z."/>
            <person name="Zhao P."/>
            <person name="Sumathipala N."/>
            <person name="Altincicek B."/>
            <person name="Vilcinskas A."/>
            <person name="Williams M."/>
            <person name="Hultmark D."/>
            <person name="Hetru C."/>
            <person name="Jiang H."/>
            <person name="Grimmelikhuijzen C.J."/>
            <person name="Hauser F."/>
            <person name="Cazzamali G."/>
            <person name="Williamson M."/>
            <person name="Park Y."/>
            <person name="Li B."/>
            <person name="Tanaka Y."/>
            <person name="Predel R."/>
            <person name="Neupert S."/>
            <person name="Schachtner J."/>
            <person name="Verleyen P."/>
            <person name="Raible F."/>
            <person name="Bork P."/>
            <person name="Friedrich M."/>
            <person name="Walden K.K."/>
            <person name="Robertson H.M."/>
            <person name="Angeli S."/>
            <person name="Foret S."/>
            <person name="Bucher G."/>
            <person name="Schuetz S."/>
            <person name="Maleszka R."/>
            <person name="Wimmer E.A."/>
            <person name="Beeman R.W."/>
            <person name="Lorenzen M."/>
            <person name="Tomoyasu Y."/>
            <person name="Miller S.C."/>
            <person name="Grossmann D."/>
            <person name="Bucher G."/>
        </authorList>
    </citation>
    <scope>NUCLEOTIDE SEQUENCE [LARGE SCALE GENOMIC DNA]</scope>
    <source>
        <strain evidence="21 22">Georgia GA2</strain>
    </source>
</reference>
<feature type="domain" description="UmuC" evidence="19">
    <location>
        <begin position="8"/>
        <end position="240"/>
    </location>
</feature>
<dbReference type="Gene3D" id="1.10.150.20">
    <property type="entry name" value="5' to 3' exonuclease, C-terminal subdomain"/>
    <property type="match status" value="1"/>
</dbReference>
<evidence type="ECO:0000256" key="10">
    <source>
        <dbReference type="ARBA" id="ARBA00022771"/>
    </source>
</evidence>
<keyword evidence="11" id="KW-0862">Zinc</keyword>
<proteinExistence type="inferred from homology"/>
<dbReference type="Pfam" id="PF11799">
    <property type="entry name" value="IMS_C"/>
    <property type="match status" value="1"/>
</dbReference>
<organism evidence="21 22">
    <name type="scientific">Tribolium castaneum</name>
    <name type="common">Red flour beetle</name>
    <dbReference type="NCBI Taxonomy" id="7070"/>
    <lineage>
        <taxon>Eukaryota</taxon>
        <taxon>Metazoa</taxon>
        <taxon>Ecdysozoa</taxon>
        <taxon>Arthropoda</taxon>
        <taxon>Hexapoda</taxon>
        <taxon>Insecta</taxon>
        <taxon>Pterygota</taxon>
        <taxon>Neoptera</taxon>
        <taxon>Endopterygota</taxon>
        <taxon>Coleoptera</taxon>
        <taxon>Polyphaga</taxon>
        <taxon>Cucujiformia</taxon>
        <taxon>Tenebrionidae</taxon>
        <taxon>Tenebrionidae incertae sedis</taxon>
        <taxon>Tribolium</taxon>
    </lineage>
</organism>
<keyword evidence="12" id="KW-0460">Magnesium</keyword>
<comment type="cofactor">
    <cofactor evidence="1">
        <name>Mn(2+)</name>
        <dbReference type="ChEBI" id="CHEBI:29035"/>
    </cofactor>
</comment>
<dbReference type="GO" id="GO:0006281">
    <property type="term" value="P:DNA repair"/>
    <property type="evidence" value="ECO:0007669"/>
    <property type="project" value="UniProtKB-KW"/>
</dbReference>
<keyword evidence="14" id="KW-0234">DNA repair</keyword>
<dbReference type="InterPro" id="IPR017961">
    <property type="entry name" value="DNA_pol_Y-fam_little_finger"/>
</dbReference>
<dbReference type="Gene3D" id="3.30.1490.100">
    <property type="entry name" value="DNA polymerase, Y-family, little finger domain"/>
    <property type="match status" value="1"/>
</dbReference>
<keyword evidence="6" id="KW-0808">Transferase</keyword>
<evidence type="ECO:0000256" key="15">
    <source>
        <dbReference type="ARBA" id="ARBA00023242"/>
    </source>
</evidence>
<dbReference type="eggNOG" id="KOG2095">
    <property type="taxonomic scope" value="Eukaryota"/>
</dbReference>
<dbReference type="GO" id="GO:0003887">
    <property type="term" value="F:DNA-directed DNA polymerase activity"/>
    <property type="evidence" value="ECO:0000318"/>
    <property type="project" value="GO_Central"/>
</dbReference>
<dbReference type="GO" id="GO:0008270">
    <property type="term" value="F:zinc ion binding"/>
    <property type="evidence" value="ECO:0007669"/>
    <property type="project" value="UniProtKB-KW"/>
</dbReference>
<name>D6W6E6_TRICA</name>
<dbReference type="InterPro" id="IPR036775">
    <property type="entry name" value="DNA_pol_Y-fam_lit_finger_sf"/>
</dbReference>
<dbReference type="InterPro" id="IPR043502">
    <property type="entry name" value="DNA/RNA_pol_sf"/>
</dbReference>
<evidence type="ECO:0000256" key="8">
    <source>
        <dbReference type="ARBA" id="ARBA00022723"/>
    </source>
</evidence>
<dbReference type="InterPro" id="IPR041298">
    <property type="entry name" value="UBZ3"/>
</dbReference>
<evidence type="ECO:0000256" key="2">
    <source>
        <dbReference type="ARBA" id="ARBA00001946"/>
    </source>
</evidence>
<evidence type="ECO:0000256" key="5">
    <source>
        <dbReference type="ARBA" id="ARBA00012417"/>
    </source>
</evidence>
<evidence type="ECO:0000256" key="11">
    <source>
        <dbReference type="ARBA" id="ARBA00022833"/>
    </source>
</evidence>
<dbReference type="FunFam" id="3.40.1170.60:FF:000003">
    <property type="entry name" value="DNA polymerase eta"/>
    <property type="match status" value="1"/>
</dbReference>
<dbReference type="InterPro" id="IPR043128">
    <property type="entry name" value="Rev_trsase/Diguanyl_cyclase"/>
</dbReference>
<feature type="compositionally biased region" description="Polar residues" evidence="18">
    <location>
        <begin position="662"/>
        <end position="671"/>
    </location>
</feature>
<dbReference type="InterPro" id="IPR052230">
    <property type="entry name" value="DNA_polymerase_eta"/>
</dbReference>
<reference evidence="21 22" key="2">
    <citation type="journal article" date="2010" name="Nucleic Acids Res.">
        <title>BeetleBase in 2010: revisions to provide comprehensive genomic information for Tribolium castaneum.</title>
        <authorList>
            <person name="Kim H.S."/>
            <person name="Murphy T."/>
            <person name="Xia J."/>
            <person name="Caragea D."/>
            <person name="Park Y."/>
            <person name="Beeman R.W."/>
            <person name="Lorenzen M.D."/>
            <person name="Butcher S."/>
            <person name="Manak J.R."/>
            <person name="Brown S.J."/>
        </authorList>
    </citation>
    <scope>GENOME REANNOTATION</scope>
    <source>
        <strain evidence="21 22">Georgia GA2</strain>
    </source>
</reference>
<evidence type="ECO:0000256" key="17">
    <source>
        <dbReference type="ARBA" id="ARBA00049244"/>
    </source>
</evidence>
<dbReference type="FunFam" id="1.10.150.20:FF:000014">
    <property type="entry name" value="Polymerase (DNA directed), eta"/>
    <property type="match status" value="1"/>
</dbReference>
<evidence type="ECO:0000256" key="6">
    <source>
        <dbReference type="ARBA" id="ARBA00022679"/>
    </source>
</evidence>
<keyword evidence="22" id="KW-1185">Reference proteome</keyword>
<evidence type="ECO:0000256" key="4">
    <source>
        <dbReference type="ARBA" id="ARBA00010945"/>
    </source>
</evidence>
<dbReference type="KEGG" id="tca:659827"/>
<comment type="subcellular location">
    <subcellularLocation>
        <location evidence="3">Nucleus</location>
    </subcellularLocation>
</comment>
<dbReference type="PhylomeDB" id="D6W6E6"/>
<keyword evidence="10" id="KW-0863">Zinc-finger</keyword>
<dbReference type="FunFam" id="3.30.1490.100:FF:000007">
    <property type="entry name" value="DNA polymerase eta"/>
    <property type="match status" value="1"/>
</dbReference>
<dbReference type="EC" id="2.7.7.7" evidence="5"/>
<keyword evidence="8" id="KW-0479">Metal-binding</keyword>
<comment type="similarity">
    <text evidence="4">Belongs to the DNA polymerase type-Y family.</text>
</comment>
<evidence type="ECO:0000259" key="20">
    <source>
        <dbReference type="PROSITE" id="PS51907"/>
    </source>
</evidence>
<dbReference type="GO" id="GO:0009314">
    <property type="term" value="P:response to radiation"/>
    <property type="evidence" value="ECO:0000318"/>
    <property type="project" value="GO_Central"/>
</dbReference>
<dbReference type="PANTHER" id="PTHR45873:SF1">
    <property type="entry name" value="DNA POLYMERASE ETA"/>
    <property type="match status" value="1"/>
</dbReference>
<dbReference type="STRING" id="7070.D6W6E6"/>
<dbReference type="GO" id="GO:0005634">
    <property type="term" value="C:nucleus"/>
    <property type="evidence" value="ECO:0000318"/>
    <property type="project" value="GO_Central"/>
</dbReference>
<evidence type="ECO:0000256" key="16">
    <source>
        <dbReference type="ARBA" id="ARBA00044975"/>
    </source>
</evidence>
<sequence>MGPTDRVVVLVDMDCFYCQVEEKLNPALEGKPIAVVQYNAWQGGGIIAVNYPARDEGVTRHMRGFEAKKKCPSINLVQVPELRGKADLTKYRDAGKRVADVLLTFTPLLQRASVDEAYLDITEIVEKRIEKGLDDLTLINLSNTFVVGCELEDFLHNAITNKEYSIPNLKLAVGGLVTEEIRREVFKVTGYKCSAGIAHNKILAKLVCSLHKPNKQTILPQEEVEKFFETTPINKVKNLGGKFGQTLSEDFHVTTMGQLAKIPEKLLVQKYDEKTGNWLHNIARGIDMEPVTTKLIAKSIACCKNFPGKTALVTEENVQHWLGKLAAEMSERLDKDLKENNRRAKQIIVSFAQEVNKKDVHSTRTHPLVSYNEQKIAQAAFEVVKRFCRKSDGTYHLKFLGLNASSFDDIKNVRQITSFFQVGPNQPKKSLEKKPEVGEQSVYDQPTQELEEDSSNLIFYDDSYRVRDNNENELESTECSNIENVEELDRPTSSFFVKFFDNDSNENEQEEQDNIEENNDSEMSVEEETELCSECKKRIPISELMSHQDYHFALNLSRSENVPPNSNVKTPPVVKKSLDSMKKTRKRKEIDCGNNSIRTFFAKQEEPTGPTETCTECNRKIKVEEMTSHMDYHTAKKIHLELNAIKTVKPVTKQSKAKSGKTKNQSANKSVVSFFKPLG</sequence>
<comment type="cofactor">
    <cofactor evidence="2">
        <name>Mg(2+)</name>
        <dbReference type="ChEBI" id="CHEBI:18420"/>
    </cofactor>
</comment>
<dbReference type="OrthoDB" id="5723at2759"/>
<evidence type="ECO:0000256" key="7">
    <source>
        <dbReference type="ARBA" id="ARBA00022695"/>
    </source>
</evidence>
<keyword evidence="15" id="KW-0539">Nucleus</keyword>
<dbReference type="Pfam" id="PF00817">
    <property type="entry name" value="IMS"/>
    <property type="match status" value="1"/>
</dbReference>
<dbReference type="Proteomes" id="UP000007266">
    <property type="component" value="Linkage group 3"/>
</dbReference>
<evidence type="ECO:0000256" key="3">
    <source>
        <dbReference type="ARBA" id="ARBA00004123"/>
    </source>
</evidence>
<evidence type="ECO:0000256" key="18">
    <source>
        <dbReference type="SAM" id="MobiDB-lite"/>
    </source>
</evidence>
<dbReference type="SUPFAM" id="SSF56672">
    <property type="entry name" value="DNA/RNA polymerases"/>
    <property type="match status" value="1"/>
</dbReference>
<keyword evidence="7" id="KW-0548">Nucleotidyltransferase</keyword>
<evidence type="ECO:0000313" key="21">
    <source>
        <dbReference type="EMBL" id="EFA11358.1"/>
    </source>
</evidence>
<evidence type="ECO:0000256" key="12">
    <source>
        <dbReference type="ARBA" id="ARBA00022842"/>
    </source>
</evidence>
<dbReference type="EMBL" id="KQ971319">
    <property type="protein sequence ID" value="EFA11358.1"/>
    <property type="molecule type" value="Genomic_DNA"/>
</dbReference>
<dbReference type="Gene3D" id="3.40.1170.60">
    <property type="match status" value="1"/>
</dbReference>
<dbReference type="GO" id="GO:0009411">
    <property type="term" value="P:response to UV"/>
    <property type="evidence" value="ECO:0007669"/>
    <property type="project" value="UniProtKB-ARBA"/>
</dbReference>
<feature type="region of interest" description="Disordered" evidence="18">
    <location>
        <begin position="652"/>
        <end position="679"/>
    </location>
</feature>
<dbReference type="GO" id="GO:0042276">
    <property type="term" value="P:error-prone translesion synthesis"/>
    <property type="evidence" value="ECO:0000318"/>
    <property type="project" value="GO_Central"/>
</dbReference>
<dbReference type="AlphaFoldDB" id="D6W6E6"/>
<keyword evidence="13" id="KW-0832">Ubl conjugation</keyword>
<dbReference type="GO" id="GO:0005657">
    <property type="term" value="C:replication fork"/>
    <property type="evidence" value="ECO:0000318"/>
    <property type="project" value="GO_Central"/>
</dbReference>
<dbReference type="FunCoup" id="D6W6E6">
    <property type="interactions" value="1289"/>
</dbReference>
<dbReference type="PROSITE" id="PS50173">
    <property type="entry name" value="UMUC"/>
    <property type="match status" value="1"/>
</dbReference>
<evidence type="ECO:0000256" key="14">
    <source>
        <dbReference type="ARBA" id="ARBA00023204"/>
    </source>
</evidence>
<dbReference type="GO" id="GO:0003684">
    <property type="term" value="F:damaged DNA binding"/>
    <property type="evidence" value="ECO:0007669"/>
    <property type="project" value="InterPro"/>
</dbReference>
<keyword evidence="9" id="KW-0227">DNA damage</keyword>
<dbReference type="PROSITE" id="PS51907">
    <property type="entry name" value="ZF_UBZ3"/>
    <property type="match status" value="2"/>
</dbReference>
<dbReference type="Gene3D" id="3.30.70.270">
    <property type="match status" value="1"/>
</dbReference>
<evidence type="ECO:0000256" key="9">
    <source>
        <dbReference type="ARBA" id="ARBA00022763"/>
    </source>
</evidence>
<comment type="catalytic activity">
    <reaction evidence="17">
        <text>DNA(n) + a 2'-deoxyribonucleoside 5'-triphosphate = DNA(n+1) + diphosphate</text>
        <dbReference type="Rhea" id="RHEA:22508"/>
        <dbReference type="Rhea" id="RHEA-COMP:17339"/>
        <dbReference type="Rhea" id="RHEA-COMP:17340"/>
        <dbReference type="ChEBI" id="CHEBI:33019"/>
        <dbReference type="ChEBI" id="CHEBI:61560"/>
        <dbReference type="ChEBI" id="CHEBI:173112"/>
        <dbReference type="EC" id="2.7.7.7"/>
    </reaction>
</comment>
<dbReference type="Pfam" id="PF21704">
    <property type="entry name" value="POLH-Rev1_HhH"/>
    <property type="match status" value="1"/>
</dbReference>
<evidence type="ECO:0000256" key="13">
    <source>
        <dbReference type="ARBA" id="ARBA00022843"/>
    </source>
</evidence>
<dbReference type="OMA" id="PKQMVVS"/>
<feature type="domain" description="UBZ3-type" evidence="20">
    <location>
        <begin position="525"/>
        <end position="559"/>
    </location>
</feature>
<protein>
    <recommendedName>
        <fullName evidence="16">DNA polymerase eta</fullName>
        <ecNumber evidence="5">2.7.7.7</ecNumber>
    </recommendedName>
</protein>
<feature type="region of interest" description="Disordered" evidence="18">
    <location>
        <begin position="424"/>
        <end position="448"/>
    </location>
</feature>
<evidence type="ECO:0000259" key="19">
    <source>
        <dbReference type="PROSITE" id="PS50173"/>
    </source>
</evidence>
<dbReference type="InterPro" id="IPR001126">
    <property type="entry name" value="UmuC"/>
</dbReference>
<dbReference type="HOGENOM" id="CLU_012348_7_2_1"/>
<dbReference type="SUPFAM" id="SSF100879">
    <property type="entry name" value="Lesion bypass DNA polymerase (Y-family), little finger domain"/>
    <property type="match status" value="1"/>
</dbReference>
<dbReference type="PANTHER" id="PTHR45873">
    <property type="entry name" value="DNA POLYMERASE ETA"/>
    <property type="match status" value="1"/>
</dbReference>
<evidence type="ECO:0000313" key="22">
    <source>
        <dbReference type="Proteomes" id="UP000007266"/>
    </source>
</evidence>
<dbReference type="Pfam" id="PF18439">
    <property type="entry name" value="zf_UBZ"/>
    <property type="match status" value="2"/>
</dbReference>
<evidence type="ECO:0000256" key="1">
    <source>
        <dbReference type="ARBA" id="ARBA00001936"/>
    </source>
</evidence>
<dbReference type="GO" id="GO:0035861">
    <property type="term" value="C:site of double-strand break"/>
    <property type="evidence" value="ECO:0000318"/>
    <property type="project" value="GO_Central"/>
</dbReference>
<feature type="domain" description="UBZ3-type" evidence="20">
    <location>
        <begin position="607"/>
        <end position="641"/>
    </location>
</feature>
<dbReference type="PIRSF" id="PIRSF036603">
    <property type="entry name" value="DPol_eta"/>
    <property type="match status" value="1"/>
</dbReference>
<gene>
    <name evidence="21" type="primary">AUGUSTUS-3.0.2_11515</name>
    <name evidence="21" type="ORF">TcasGA2_TC011515</name>
</gene>
<dbReference type="InParanoid" id="D6W6E6"/>
<accession>D6W6E6</accession>